<comment type="caution">
    <text evidence="1">The sequence shown here is derived from an EMBL/GenBank/DDBJ whole genome shotgun (WGS) entry which is preliminary data.</text>
</comment>
<accession>X1RDH2</accession>
<gene>
    <name evidence="1" type="ORF">S12H4_11787</name>
</gene>
<feature type="non-terminal residue" evidence="1">
    <location>
        <position position="1"/>
    </location>
</feature>
<evidence type="ECO:0000313" key="1">
    <source>
        <dbReference type="EMBL" id="GAI78797.1"/>
    </source>
</evidence>
<dbReference type="AlphaFoldDB" id="X1RDH2"/>
<dbReference type="EMBL" id="BARW01005392">
    <property type="protein sequence ID" value="GAI78797.1"/>
    <property type="molecule type" value="Genomic_DNA"/>
</dbReference>
<organism evidence="1">
    <name type="scientific">marine sediment metagenome</name>
    <dbReference type="NCBI Taxonomy" id="412755"/>
    <lineage>
        <taxon>unclassified sequences</taxon>
        <taxon>metagenomes</taxon>
        <taxon>ecological metagenomes</taxon>
    </lineage>
</organism>
<reference evidence="1" key="1">
    <citation type="journal article" date="2014" name="Front. Microbiol.">
        <title>High frequency of phylogenetically diverse reductive dehalogenase-homologous genes in deep subseafloor sedimentary metagenomes.</title>
        <authorList>
            <person name="Kawai M."/>
            <person name="Futagami T."/>
            <person name="Toyoda A."/>
            <person name="Takaki Y."/>
            <person name="Nishi S."/>
            <person name="Hori S."/>
            <person name="Arai W."/>
            <person name="Tsubouchi T."/>
            <person name="Morono Y."/>
            <person name="Uchiyama I."/>
            <person name="Ito T."/>
            <person name="Fujiyama A."/>
            <person name="Inagaki F."/>
            <person name="Takami H."/>
        </authorList>
    </citation>
    <scope>NUCLEOTIDE SEQUENCE</scope>
    <source>
        <strain evidence="1">Expedition CK06-06</strain>
    </source>
</reference>
<protein>
    <submittedName>
        <fullName evidence="1">Uncharacterized protein</fullName>
    </submittedName>
</protein>
<name>X1RDH2_9ZZZZ</name>
<proteinExistence type="predicted"/>
<sequence length="42" mass="4716">ETDLEYLADSPEFLAQTIADIGYRDKLDTAFQEAIARAKGLR</sequence>